<dbReference type="EMBL" id="FNBT01000002">
    <property type="protein sequence ID" value="SDF19545.1"/>
    <property type="molecule type" value="Genomic_DNA"/>
</dbReference>
<evidence type="ECO:0000313" key="2">
    <source>
        <dbReference type="Proteomes" id="UP000199406"/>
    </source>
</evidence>
<protein>
    <submittedName>
        <fullName evidence="1">Uncharacterized protein</fullName>
    </submittedName>
</protein>
<sequence length="364" mass="39523">MTEAGRQGLETVLDPLTVDLGTAGGFGRGRVRNLPWAGNAPHLPDDLTGLAGVPLVRAIAEEVQARGYSAVLAPTHFLSAADDPWLLIDADLTHRLRAELDRLGLGHVRIYYPLVVKAEVFRHAEARGRLVQTLRPPLPIDAVWLRIHPFGTNSSGPLALRRYLEGCRDLHATGVPLVAEHSGTVGLALMAFGAVGGIESGITFSEGVQLGGLFKAPDPDDRGFSPAPRIYLHQLGTFLPPERGEAFFGARGMKSAHGCTNSGCCPRGWQDMQMRPRRHFLLQRAHEVATLSATPPPLRAGLYMENFLRPASDRAVRAAEIEPSLEPARKRLDSWRGTLGAQLEKHSVFTVSEPAAGKRLRRPA</sequence>
<name>A0A1G7J3T0_9ACTN</name>
<proteinExistence type="predicted"/>
<keyword evidence="2" id="KW-1185">Reference proteome</keyword>
<dbReference type="STRING" id="1550231.SAMN05660662_1289"/>
<dbReference type="AlphaFoldDB" id="A0A1G7J3T0"/>
<reference evidence="2" key="1">
    <citation type="submission" date="2016-10" db="EMBL/GenBank/DDBJ databases">
        <authorList>
            <person name="Varghese N."/>
            <person name="Submissions S."/>
        </authorList>
    </citation>
    <scope>NUCLEOTIDE SEQUENCE [LARGE SCALE GENOMIC DNA]</scope>
    <source>
        <strain evidence="2">DSM 44268</strain>
    </source>
</reference>
<evidence type="ECO:0000313" key="1">
    <source>
        <dbReference type="EMBL" id="SDF19545.1"/>
    </source>
</evidence>
<gene>
    <name evidence="1" type="ORF">SAMN05660662_1289</name>
</gene>
<organism evidence="1 2">
    <name type="scientific">Blastococcus aurantiacus</name>
    <dbReference type="NCBI Taxonomy" id="1550231"/>
    <lineage>
        <taxon>Bacteria</taxon>
        <taxon>Bacillati</taxon>
        <taxon>Actinomycetota</taxon>
        <taxon>Actinomycetes</taxon>
        <taxon>Geodermatophilales</taxon>
        <taxon>Geodermatophilaceae</taxon>
        <taxon>Blastococcus</taxon>
    </lineage>
</organism>
<accession>A0A1G7J3T0</accession>
<dbReference type="Proteomes" id="UP000199406">
    <property type="component" value="Unassembled WGS sequence"/>
</dbReference>